<dbReference type="Gene3D" id="1.10.3540.10">
    <property type="entry name" value="uncharacterized protein from magnetospirillum magneticum domain"/>
    <property type="match status" value="1"/>
</dbReference>
<protein>
    <submittedName>
        <fullName evidence="1">Putative inner membrane protein (DUF1819)</fullName>
    </submittedName>
</protein>
<proteinExistence type="predicted"/>
<name>A0A174FP57_9FIRM</name>
<dbReference type="AlphaFoldDB" id="A0A174FP57"/>
<evidence type="ECO:0000313" key="2">
    <source>
        <dbReference type="Proteomes" id="UP000095651"/>
    </source>
</evidence>
<organism evidence="1 2">
    <name type="scientific">Hungatella hathewayi</name>
    <dbReference type="NCBI Taxonomy" id="154046"/>
    <lineage>
        <taxon>Bacteria</taxon>
        <taxon>Bacillati</taxon>
        <taxon>Bacillota</taxon>
        <taxon>Clostridia</taxon>
        <taxon>Lachnospirales</taxon>
        <taxon>Lachnospiraceae</taxon>
        <taxon>Hungatella</taxon>
    </lineage>
</organism>
<dbReference type="Pfam" id="PF08849">
    <property type="entry name" value="BrxA"/>
    <property type="match status" value="1"/>
</dbReference>
<dbReference type="RefSeq" id="WP_055656472.1">
    <property type="nucleotide sequence ID" value="NZ_CABIXC010000007.1"/>
</dbReference>
<dbReference type="InterPro" id="IPR014948">
    <property type="entry name" value="BrxA"/>
</dbReference>
<accession>A0A174FP57</accession>
<evidence type="ECO:0000313" key="1">
    <source>
        <dbReference type="EMBL" id="CUO52014.1"/>
    </source>
</evidence>
<reference evidence="1 2" key="1">
    <citation type="submission" date="2015-09" db="EMBL/GenBank/DDBJ databases">
        <authorList>
            <consortium name="Pathogen Informatics"/>
        </authorList>
    </citation>
    <scope>NUCLEOTIDE SEQUENCE [LARGE SCALE GENOMIC DNA]</scope>
    <source>
        <strain evidence="1 2">2789STDY5608850</strain>
    </source>
</reference>
<dbReference type="Proteomes" id="UP000095651">
    <property type="component" value="Unassembled WGS sequence"/>
</dbReference>
<dbReference type="InterPro" id="IPR023137">
    <property type="entry name" value="BrxA_sf"/>
</dbReference>
<gene>
    <name evidence="1" type="ORF">ERS852407_03082</name>
</gene>
<sequence length="206" mass="24298">MIEMNILQERYSCRTKDLLWFKEMRLAVELIVKEKKTLSDIKRLSEQMNLYNAASSSRANEIRIVIARRINRVNESFLEFYFRQTTDVQKLLTIIMIMLTDRTFLEFMNDVYKEKLITGEMELYDSDIMGYLHRLQDQDSQAEKWTDEGMKKVRGNYKLILKDSGIISDTGVVRKILKPIISAELRDFLRKEGLTQIYHILAGVRG</sequence>
<dbReference type="EMBL" id="CYZE01000007">
    <property type="protein sequence ID" value="CUO52014.1"/>
    <property type="molecule type" value="Genomic_DNA"/>
</dbReference>